<reference evidence="5" key="2">
    <citation type="journal article" date="2023" name="IMA Fungus">
        <title>Comparative genomic study of the Penicillium genus elucidates a diverse pangenome and 15 lateral gene transfer events.</title>
        <authorList>
            <person name="Petersen C."/>
            <person name="Sorensen T."/>
            <person name="Nielsen M.R."/>
            <person name="Sondergaard T.E."/>
            <person name="Sorensen J.L."/>
            <person name="Fitzpatrick D.A."/>
            <person name="Frisvad J.C."/>
            <person name="Nielsen K.L."/>
        </authorList>
    </citation>
    <scope>NUCLEOTIDE SEQUENCE</scope>
    <source>
        <strain evidence="5">IBT 19713</strain>
    </source>
</reference>
<dbReference type="GO" id="GO:0051287">
    <property type="term" value="F:NAD binding"/>
    <property type="evidence" value="ECO:0007669"/>
    <property type="project" value="InterPro"/>
</dbReference>
<evidence type="ECO:0000259" key="3">
    <source>
        <dbReference type="Pfam" id="PF00389"/>
    </source>
</evidence>
<dbReference type="SUPFAM" id="SSF51735">
    <property type="entry name" value="NAD(P)-binding Rossmann-fold domains"/>
    <property type="match status" value="1"/>
</dbReference>
<evidence type="ECO:0000256" key="2">
    <source>
        <dbReference type="RuleBase" id="RU003719"/>
    </source>
</evidence>
<sequence length="352" mass="38476">MTKPKVLTFGKLEWADAGFLADFESKFDVHAIEPPSNRDGAIRAVAEAAKTAGPFDAAILLMGNSAYSPFDAPVFGPLAMNCRIVACVNAGFSEFDLDWFTANKMYVTNTLHAVAEPTADIAIFLILAVLRDTTREEMNVRKGGWKNASAPPRDPNGLTLGIIGMGRIGKVRIAETQRAKYKKHNSEKHVARKAKAFGLKIQYFNRSPVPAVEETALDATYCSKLDDLLATSDVISVNCPLSDATRDLIGVEEIAKMKDGVFLVNTGRGPIVNEKALIEGLRSGKITRAGLDVFDNEPNINPWFRSAENCVVLPHMGSWTDAAWKNAYHECMDNILAFFARGKPISPVNTLE</sequence>
<evidence type="ECO:0000313" key="6">
    <source>
        <dbReference type="Proteomes" id="UP001150941"/>
    </source>
</evidence>
<dbReference type="CDD" id="cd12168">
    <property type="entry name" value="Mand_dh_like"/>
    <property type="match status" value="1"/>
</dbReference>
<keyword evidence="1 2" id="KW-0560">Oxidoreductase</keyword>
<dbReference type="PANTHER" id="PTHR10996">
    <property type="entry name" value="2-HYDROXYACID DEHYDROGENASE-RELATED"/>
    <property type="match status" value="1"/>
</dbReference>
<dbReference type="EMBL" id="JAPQKS010000005">
    <property type="protein sequence ID" value="KAJ5225903.1"/>
    <property type="molecule type" value="Genomic_DNA"/>
</dbReference>
<dbReference type="InterPro" id="IPR036291">
    <property type="entry name" value="NAD(P)-bd_dom_sf"/>
</dbReference>
<dbReference type="AlphaFoldDB" id="A0A9W9TKD2"/>
<feature type="domain" description="D-isomer specific 2-hydroxyacid dehydrogenase NAD-binding" evidence="4">
    <location>
        <begin position="188"/>
        <end position="317"/>
    </location>
</feature>
<dbReference type="InterPro" id="IPR006140">
    <property type="entry name" value="D-isomer_DH_NAD-bd"/>
</dbReference>
<dbReference type="PROSITE" id="PS00670">
    <property type="entry name" value="D_2_HYDROXYACID_DH_2"/>
    <property type="match status" value="1"/>
</dbReference>
<dbReference type="Pfam" id="PF02826">
    <property type="entry name" value="2-Hacid_dh_C"/>
    <property type="match status" value="2"/>
</dbReference>
<dbReference type="InterPro" id="IPR006139">
    <property type="entry name" value="D-isomer_2_OHA_DH_cat_dom"/>
</dbReference>
<dbReference type="GO" id="GO:0005829">
    <property type="term" value="C:cytosol"/>
    <property type="evidence" value="ECO:0007669"/>
    <property type="project" value="TreeGrafter"/>
</dbReference>
<evidence type="ECO:0000256" key="1">
    <source>
        <dbReference type="ARBA" id="ARBA00023002"/>
    </source>
</evidence>
<dbReference type="InterPro" id="IPR050223">
    <property type="entry name" value="D-isomer_2-hydroxyacid_DH"/>
</dbReference>
<dbReference type="GO" id="GO:0030267">
    <property type="term" value="F:glyoxylate reductase (NADPH) activity"/>
    <property type="evidence" value="ECO:0007669"/>
    <property type="project" value="TreeGrafter"/>
</dbReference>
<organism evidence="5 6">
    <name type="scientific">Penicillium chermesinum</name>
    <dbReference type="NCBI Taxonomy" id="63820"/>
    <lineage>
        <taxon>Eukaryota</taxon>
        <taxon>Fungi</taxon>
        <taxon>Dikarya</taxon>
        <taxon>Ascomycota</taxon>
        <taxon>Pezizomycotina</taxon>
        <taxon>Eurotiomycetes</taxon>
        <taxon>Eurotiomycetidae</taxon>
        <taxon>Eurotiales</taxon>
        <taxon>Aspergillaceae</taxon>
        <taxon>Penicillium</taxon>
    </lineage>
</organism>
<proteinExistence type="inferred from homology"/>
<evidence type="ECO:0000313" key="5">
    <source>
        <dbReference type="EMBL" id="KAJ5225903.1"/>
    </source>
</evidence>
<dbReference type="GO" id="GO:0016618">
    <property type="term" value="F:hydroxypyruvate reductase [NAD(P)H] activity"/>
    <property type="evidence" value="ECO:0007669"/>
    <property type="project" value="TreeGrafter"/>
</dbReference>
<dbReference type="RefSeq" id="XP_058329314.1">
    <property type="nucleotide sequence ID" value="XM_058476424.1"/>
</dbReference>
<reference evidence="5" key="1">
    <citation type="submission" date="2022-11" db="EMBL/GenBank/DDBJ databases">
        <authorList>
            <person name="Petersen C."/>
        </authorList>
    </citation>
    <scope>NUCLEOTIDE SEQUENCE</scope>
    <source>
        <strain evidence="5">IBT 19713</strain>
    </source>
</reference>
<name>A0A9W9TKD2_9EURO</name>
<dbReference type="Gene3D" id="3.40.50.720">
    <property type="entry name" value="NAD(P)-binding Rossmann-like Domain"/>
    <property type="match status" value="3"/>
</dbReference>
<accession>A0A9W9TKD2</accession>
<comment type="caution">
    <text evidence="5">The sequence shown here is derived from an EMBL/GenBank/DDBJ whole genome shotgun (WGS) entry which is preliminary data.</text>
</comment>
<dbReference type="Proteomes" id="UP001150941">
    <property type="component" value="Unassembled WGS sequence"/>
</dbReference>
<protein>
    <submittedName>
        <fullName evidence="5">Uncharacterized protein</fullName>
    </submittedName>
</protein>
<keyword evidence="6" id="KW-1185">Reference proteome</keyword>
<feature type="domain" description="D-isomer specific 2-hydroxyacid dehydrogenase NAD-binding" evidence="4">
    <location>
        <begin position="124"/>
        <end position="171"/>
    </location>
</feature>
<dbReference type="PANTHER" id="PTHR10996:SF269">
    <property type="entry name" value="HYPOTHETICAL D-ISOMER SPECIFIC 2-HYDROXYACID DEHYDROGENASE (EUROFUNG)"/>
    <property type="match status" value="1"/>
</dbReference>
<feature type="domain" description="D-isomer specific 2-hydroxyacid dehydrogenase catalytic" evidence="3">
    <location>
        <begin position="52"/>
        <end position="349"/>
    </location>
</feature>
<dbReference type="Pfam" id="PF00389">
    <property type="entry name" value="2-Hacid_dh"/>
    <property type="match status" value="1"/>
</dbReference>
<dbReference type="PROSITE" id="PS00671">
    <property type="entry name" value="D_2_HYDROXYACID_DH_3"/>
    <property type="match status" value="1"/>
</dbReference>
<evidence type="ECO:0000259" key="4">
    <source>
        <dbReference type="Pfam" id="PF02826"/>
    </source>
</evidence>
<dbReference type="InterPro" id="IPR029753">
    <property type="entry name" value="D-isomer_DH_CS"/>
</dbReference>
<gene>
    <name evidence="5" type="ORF">N7468_007128</name>
</gene>
<dbReference type="SUPFAM" id="SSF52283">
    <property type="entry name" value="Formate/glycerate dehydrogenase catalytic domain-like"/>
    <property type="match status" value="1"/>
</dbReference>
<comment type="similarity">
    <text evidence="2">Belongs to the D-isomer specific 2-hydroxyacid dehydrogenase family.</text>
</comment>
<dbReference type="OrthoDB" id="9991913at2759"/>
<dbReference type="GeneID" id="83203727"/>